<evidence type="ECO:0000256" key="3">
    <source>
        <dbReference type="ARBA" id="ARBA00022801"/>
    </source>
</evidence>
<evidence type="ECO:0000313" key="10">
    <source>
        <dbReference type="EMBL" id="KAG7085956.1"/>
    </source>
</evidence>
<dbReference type="GeneID" id="66072560"/>
<keyword evidence="9" id="KW-0732">Signal</keyword>
<keyword evidence="11" id="KW-1185">Reference proteome</keyword>
<dbReference type="Gene3D" id="2.115.10.20">
    <property type="entry name" value="Glycosyl hydrolase domain, family 43"/>
    <property type="match status" value="1"/>
</dbReference>
<dbReference type="EMBL" id="CM032191">
    <property type="protein sequence ID" value="KAG7085956.1"/>
    <property type="molecule type" value="Genomic_DNA"/>
</dbReference>
<dbReference type="PANTHER" id="PTHR43301">
    <property type="entry name" value="ARABINAN ENDO-1,5-ALPHA-L-ARABINOSIDASE"/>
    <property type="match status" value="1"/>
</dbReference>
<dbReference type="KEGG" id="more:E1B28_003484"/>
<dbReference type="GO" id="GO:0004553">
    <property type="term" value="F:hydrolase activity, hydrolyzing O-glycosyl compounds"/>
    <property type="evidence" value="ECO:0007669"/>
    <property type="project" value="InterPro"/>
</dbReference>
<feature type="site" description="Important for catalytic activity, responsible for pKa modulation of the active site Glu and correct orientation of both the proton donor and substrate" evidence="7">
    <location>
        <position position="148"/>
    </location>
</feature>
<feature type="chain" id="PRO_5040173965" description="Endo-1,5-alpha-L-arabinanase A" evidence="9">
    <location>
        <begin position="20"/>
        <end position="326"/>
    </location>
</feature>
<reference evidence="10" key="1">
    <citation type="journal article" date="2021" name="Genome Biol. Evol.">
        <title>The assembled and annotated genome of the fairy-ring fungus Marasmius oreades.</title>
        <authorList>
            <person name="Hiltunen M."/>
            <person name="Ament-Velasquez S.L."/>
            <person name="Johannesson H."/>
        </authorList>
    </citation>
    <scope>NUCLEOTIDE SEQUENCE</scope>
    <source>
        <strain evidence="10">03SP1</strain>
    </source>
</reference>
<dbReference type="GO" id="GO:0005975">
    <property type="term" value="P:carbohydrate metabolic process"/>
    <property type="evidence" value="ECO:0007669"/>
    <property type="project" value="InterPro"/>
</dbReference>
<evidence type="ECO:0000256" key="8">
    <source>
        <dbReference type="RuleBase" id="RU361187"/>
    </source>
</evidence>
<keyword evidence="4 8" id="KW-0326">Glycosidase</keyword>
<feature type="signal peptide" evidence="9">
    <location>
        <begin position="1"/>
        <end position="19"/>
    </location>
</feature>
<organism evidence="10 11">
    <name type="scientific">Marasmius oreades</name>
    <name type="common">fairy-ring Marasmius</name>
    <dbReference type="NCBI Taxonomy" id="181124"/>
    <lineage>
        <taxon>Eukaryota</taxon>
        <taxon>Fungi</taxon>
        <taxon>Dikarya</taxon>
        <taxon>Basidiomycota</taxon>
        <taxon>Agaricomycotina</taxon>
        <taxon>Agaricomycetes</taxon>
        <taxon>Agaricomycetidae</taxon>
        <taxon>Agaricales</taxon>
        <taxon>Marasmiineae</taxon>
        <taxon>Marasmiaceae</taxon>
        <taxon>Marasmius</taxon>
    </lineage>
</organism>
<name>A0A9P7RML9_9AGAR</name>
<comment type="caution">
    <text evidence="10">The sequence shown here is derived from an EMBL/GenBank/DDBJ whole genome shotgun (WGS) entry which is preliminary data.</text>
</comment>
<evidence type="ECO:0000256" key="7">
    <source>
        <dbReference type="PIRSR" id="PIRSR606710-2"/>
    </source>
</evidence>
<keyword evidence="3 8" id="KW-0378">Hydrolase</keyword>
<comment type="pathway">
    <text evidence="1">Glycan metabolism; L-arabinan degradation.</text>
</comment>
<dbReference type="AlphaFoldDB" id="A0A9P7RML9"/>
<dbReference type="RefSeq" id="XP_043002427.1">
    <property type="nucleotide sequence ID" value="XM_043160470.1"/>
</dbReference>
<evidence type="ECO:0000256" key="4">
    <source>
        <dbReference type="ARBA" id="ARBA00023295"/>
    </source>
</evidence>
<dbReference type="InterPro" id="IPR006710">
    <property type="entry name" value="Glyco_hydro_43"/>
</dbReference>
<dbReference type="Pfam" id="PF04616">
    <property type="entry name" value="Glyco_hydro_43"/>
    <property type="match status" value="1"/>
</dbReference>
<dbReference type="InterPro" id="IPR023296">
    <property type="entry name" value="Glyco_hydro_beta-prop_sf"/>
</dbReference>
<accession>A0A9P7RML9</accession>
<proteinExistence type="inferred from homology"/>
<evidence type="ECO:0000313" key="11">
    <source>
        <dbReference type="Proteomes" id="UP001049176"/>
    </source>
</evidence>
<sequence>MQFLFPLISLLSVVSFVFAVPNPIPGTSDIVVRDPSIWYNPASHKYFVFSTGEGIRIFTSPSLRGPWARVGTVMPNCSQIDHPGRCELWAPSVSFTLGKYVLYYAVSTANSRDSVIGVATSPTMEPGTWTDLGAVLMSKQGDVFNAIDPDLIDYNGLKLSFGSWSSGIYQISISSDVNHASSRTPGTHLAGGNGRPVEGAITFKPDNSSYWFHFFSDGVTHLTSKPLPPGKEYKVLVGRGSGGTGPFYGKFGRALTETSDPPPGSLVLGSHGDVYAPGGQSVFKDPVSGRYVMVYHYVRKNETFDGQSYLGINFLDFSSGWPVVVD</sequence>
<protein>
    <recommendedName>
        <fullName evidence="5">Endo-1,5-alpha-L-arabinanase A</fullName>
    </recommendedName>
</protein>
<dbReference type="SUPFAM" id="SSF75005">
    <property type="entry name" value="Arabinanase/levansucrase/invertase"/>
    <property type="match status" value="1"/>
</dbReference>
<evidence type="ECO:0000256" key="1">
    <source>
        <dbReference type="ARBA" id="ARBA00004834"/>
    </source>
</evidence>
<evidence type="ECO:0000256" key="2">
    <source>
        <dbReference type="ARBA" id="ARBA00009865"/>
    </source>
</evidence>
<feature type="active site" description="Proton donor" evidence="6">
    <location>
        <position position="198"/>
    </location>
</feature>
<evidence type="ECO:0000256" key="9">
    <source>
        <dbReference type="SAM" id="SignalP"/>
    </source>
</evidence>
<dbReference type="PANTHER" id="PTHR43301:SF3">
    <property type="entry name" value="ARABINAN ENDO-1,5-ALPHA-L-ARABINOSIDASE A-RELATED"/>
    <property type="match status" value="1"/>
</dbReference>
<comment type="similarity">
    <text evidence="2 8">Belongs to the glycosyl hydrolase 43 family.</text>
</comment>
<dbReference type="Proteomes" id="UP001049176">
    <property type="component" value="Chromosome 11"/>
</dbReference>
<feature type="active site" description="Proton acceptor" evidence="6">
    <location>
        <position position="34"/>
    </location>
</feature>
<gene>
    <name evidence="10" type="ORF">E1B28_003484</name>
</gene>
<evidence type="ECO:0000256" key="5">
    <source>
        <dbReference type="ARBA" id="ARBA00042202"/>
    </source>
</evidence>
<evidence type="ECO:0000256" key="6">
    <source>
        <dbReference type="PIRSR" id="PIRSR606710-1"/>
    </source>
</evidence>
<dbReference type="OrthoDB" id="195678at2759"/>
<dbReference type="InterPro" id="IPR050727">
    <property type="entry name" value="GH43_arabinanases"/>
</dbReference>